<evidence type="ECO:0000313" key="4">
    <source>
        <dbReference type="EMBL" id="NME67935.1"/>
    </source>
</evidence>
<dbReference type="AlphaFoldDB" id="A0A7X9RT19"/>
<gene>
    <name evidence="4" type="ORF">HHU12_08190</name>
</gene>
<dbReference type="EMBL" id="JABANE010000017">
    <property type="protein sequence ID" value="NME67935.1"/>
    <property type="molecule type" value="Genomic_DNA"/>
</dbReference>
<evidence type="ECO:0000256" key="2">
    <source>
        <dbReference type="PROSITE-ProRule" id="PRU00335"/>
    </source>
</evidence>
<sequence length="200" mass="23743">MKSLDLFNEKGISNVSLRTISDDLGISIGNLQYHFKKREDIIEALYFQLAEKIDGILFLNENDLLDSFFKTSQQMITIMFEYHFFLLDFVTVLRNNLKIKQHYAVLSKQREKQFLMVVETMMQHNLFRKELLKNEYKTLFQRVEVISNFWFSSVLVQASSLTESVIEDYLLIISQSIFPYLTEKGKKRYIDYFPAQKLES</sequence>
<dbReference type="Pfam" id="PF13972">
    <property type="entry name" value="TetR"/>
    <property type="match status" value="1"/>
</dbReference>
<dbReference type="RefSeq" id="WP_169656253.1">
    <property type="nucleotide sequence ID" value="NZ_JABANE010000017.1"/>
</dbReference>
<dbReference type="InterPro" id="IPR009057">
    <property type="entry name" value="Homeodomain-like_sf"/>
</dbReference>
<comment type="caution">
    <text evidence="4">The sequence shown here is derived from an EMBL/GenBank/DDBJ whole genome shotgun (WGS) entry which is preliminary data.</text>
</comment>
<evidence type="ECO:0000259" key="3">
    <source>
        <dbReference type="PROSITE" id="PS50977"/>
    </source>
</evidence>
<dbReference type="PROSITE" id="PS50977">
    <property type="entry name" value="HTH_TETR_2"/>
    <property type="match status" value="1"/>
</dbReference>
<feature type="domain" description="HTH tetR-type" evidence="3">
    <location>
        <begin position="1"/>
        <end position="53"/>
    </location>
</feature>
<dbReference type="Pfam" id="PF00440">
    <property type="entry name" value="TetR_N"/>
    <property type="match status" value="1"/>
</dbReference>
<proteinExistence type="predicted"/>
<protein>
    <submittedName>
        <fullName evidence="4">TetR/AcrR family transcriptional regulator</fullName>
    </submittedName>
</protein>
<organism evidence="4 5">
    <name type="scientific">Flammeovirga aprica JL-4</name>
    <dbReference type="NCBI Taxonomy" id="694437"/>
    <lineage>
        <taxon>Bacteria</taxon>
        <taxon>Pseudomonadati</taxon>
        <taxon>Bacteroidota</taxon>
        <taxon>Cytophagia</taxon>
        <taxon>Cytophagales</taxon>
        <taxon>Flammeovirgaceae</taxon>
        <taxon>Flammeovirga</taxon>
    </lineage>
</organism>
<evidence type="ECO:0000313" key="5">
    <source>
        <dbReference type="Proteomes" id="UP000576082"/>
    </source>
</evidence>
<keyword evidence="5" id="KW-1185">Reference proteome</keyword>
<reference evidence="4 5" key="1">
    <citation type="submission" date="2020-04" db="EMBL/GenBank/DDBJ databases">
        <title>Flammeovirga sp. SR4, a novel species isolated from seawater.</title>
        <authorList>
            <person name="Wang X."/>
        </authorList>
    </citation>
    <scope>NUCLEOTIDE SEQUENCE [LARGE SCALE GENOMIC DNA]</scope>
    <source>
        <strain evidence="4 5">ATCC 23126</strain>
    </source>
</reference>
<name>A0A7X9RT19_9BACT</name>
<dbReference type="Gene3D" id="1.10.357.10">
    <property type="entry name" value="Tetracycline Repressor, domain 2"/>
    <property type="match status" value="1"/>
</dbReference>
<evidence type="ECO:0000256" key="1">
    <source>
        <dbReference type="ARBA" id="ARBA00023125"/>
    </source>
</evidence>
<dbReference type="GO" id="GO:0003677">
    <property type="term" value="F:DNA binding"/>
    <property type="evidence" value="ECO:0007669"/>
    <property type="project" value="UniProtKB-UniRule"/>
</dbReference>
<accession>A0A7X9RT19</accession>
<dbReference type="InterPro" id="IPR025722">
    <property type="entry name" value="TetR"/>
</dbReference>
<dbReference type="InterPro" id="IPR001647">
    <property type="entry name" value="HTH_TetR"/>
</dbReference>
<dbReference type="Proteomes" id="UP000576082">
    <property type="component" value="Unassembled WGS sequence"/>
</dbReference>
<feature type="DNA-binding region" description="H-T-H motif" evidence="2">
    <location>
        <begin position="16"/>
        <end position="35"/>
    </location>
</feature>
<dbReference type="SUPFAM" id="SSF46689">
    <property type="entry name" value="Homeodomain-like"/>
    <property type="match status" value="1"/>
</dbReference>
<keyword evidence="1 2" id="KW-0238">DNA-binding</keyword>